<accession>A0ABP6SRT0</accession>
<name>A0ABP6SRT0_9ACTN</name>
<dbReference type="Gene3D" id="3.40.50.720">
    <property type="entry name" value="NAD(P)-binding Rossmann-like Domain"/>
    <property type="match status" value="1"/>
</dbReference>
<dbReference type="InterPro" id="IPR016040">
    <property type="entry name" value="NAD(P)-bd_dom"/>
</dbReference>
<dbReference type="EMBL" id="BAAAYN010000006">
    <property type="protein sequence ID" value="GAA3383697.1"/>
    <property type="molecule type" value="Genomic_DNA"/>
</dbReference>
<dbReference type="Pfam" id="PF13460">
    <property type="entry name" value="NAD_binding_10"/>
    <property type="match status" value="1"/>
</dbReference>
<dbReference type="PANTHER" id="PTHR43796:SF2">
    <property type="entry name" value="CARBOXYNORSPERMIDINE SYNTHASE"/>
    <property type="match status" value="1"/>
</dbReference>
<organism evidence="2 3">
    <name type="scientific">Cryptosporangium minutisporangium</name>
    <dbReference type="NCBI Taxonomy" id="113569"/>
    <lineage>
        <taxon>Bacteria</taxon>
        <taxon>Bacillati</taxon>
        <taxon>Actinomycetota</taxon>
        <taxon>Actinomycetes</taxon>
        <taxon>Cryptosporangiales</taxon>
        <taxon>Cryptosporangiaceae</taxon>
        <taxon>Cryptosporangium</taxon>
    </lineage>
</organism>
<dbReference type="Gene3D" id="3.30.360.10">
    <property type="entry name" value="Dihydrodipicolinate Reductase, domain 2"/>
    <property type="match status" value="1"/>
</dbReference>
<keyword evidence="3" id="KW-1185">Reference proteome</keyword>
<reference evidence="3" key="1">
    <citation type="journal article" date="2019" name="Int. J. Syst. Evol. Microbiol.">
        <title>The Global Catalogue of Microorganisms (GCM) 10K type strain sequencing project: providing services to taxonomists for standard genome sequencing and annotation.</title>
        <authorList>
            <consortium name="The Broad Institute Genomics Platform"/>
            <consortium name="The Broad Institute Genome Sequencing Center for Infectious Disease"/>
            <person name="Wu L."/>
            <person name="Ma J."/>
        </authorList>
    </citation>
    <scope>NUCLEOTIDE SEQUENCE [LARGE SCALE GENOMIC DNA]</scope>
    <source>
        <strain evidence="3">JCM 9458</strain>
    </source>
</reference>
<evidence type="ECO:0000259" key="1">
    <source>
        <dbReference type="Pfam" id="PF13460"/>
    </source>
</evidence>
<comment type="caution">
    <text evidence="2">The sequence shown here is derived from an EMBL/GenBank/DDBJ whole genome shotgun (WGS) entry which is preliminary data.</text>
</comment>
<protein>
    <recommendedName>
        <fullName evidence="1">NAD(P)-binding domain-containing protein</fullName>
    </recommendedName>
</protein>
<dbReference type="PANTHER" id="PTHR43796">
    <property type="entry name" value="CARBOXYNORSPERMIDINE SYNTHASE"/>
    <property type="match status" value="1"/>
</dbReference>
<dbReference type="InterPro" id="IPR036291">
    <property type="entry name" value="NAD(P)-bd_dom_sf"/>
</dbReference>
<evidence type="ECO:0000313" key="2">
    <source>
        <dbReference type="EMBL" id="GAA3383697.1"/>
    </source>
</evidence>
<feature type="domain" description="NAD(P)-binding" evidence="1">
    <location>
        <begin position="10"/>
        <end position="77"/>
    </location>
</feature>
<sequence>MAAPRIVVVGGTGFYGRYLIADVLAHSDAEVRVVARGPAQPPFPDPRVEVVAADHTDVAALARLVAGAAAVVHCAGPYQAMPGRGLPLGPALAAINAGVPYVDLAEDGPFRRAVLDVATGATAPVLTGASVVPGLQVIAVAELAAGLDRVDEIRCAAAPDTRRHRGPAMFRAMLHGLGAPFDAPRGGRPTRVYGWSEPEWVRFPPPVGRRLVYQVYEMADLAVLAELYGAGTISFKAGTEHAGLNRLLGWAAAARARTGKPRRAERFTPVVRGLSWLAGRVGNEAGGFLVEVRGARAERPVRCALGMTAAVGGGRMPSLLAGIAVTELLAGRLTAPGPVALDAWLSPERAWAELAARGVALWRDDGSGWQPL</sequence>
<dbReference type="RefSeq" id="WP_345726819.1">
    <property type="nucleotide sequence ID" value="NZ_BAAAYN010000006.1"/>
</dbReference>
<dbReference type="Proteomes" id="UP001501676">
    <property type="component" value="Unassembled WGS sequence"/>
</dbReference>
<dbReference type="SUPFAM" id="SSF51735">
    <property type="entry name" value="NAD(P)-binding Rossmann-fold domains"/>
    <property type="match status" value="1"/>
</dbReference>
<evidence type="ECO:0000313" key="3">
    <source>
        <dbReference type="Proteomes" id="UP001501676"/>
    </source>
</evidence>
<proteinExistence type="predicted"/>
<gene>
    <name evidence="2" type="ORF">GCM10020369_10580</name>
</gene>